<accession>A0AAD8KZV2</accession>
<dbReference type="EMBL" id="JAUHHV010000002">
    <property type="protein sequence ID" value="KAK1431983.1"/>
    <property type="molecule type" value="Genomic_DNA"/>
</dbReference>
<proteinExistence type="predicted"/>
<evidence type="ECO:0000313" key="2">
    <source>
        <dbReference type="Proteomes" id="UP001229421"/>
    </source>
</evidence>
<keyword evidence="2" id="KW-1185">Reference proteome</keyword>
<sequence length="76" mass="8671">MPTSTFHVNVSRPITLQLLPHETLCSDSLLCAFLLLYEEVLATIRLKIKYKVDINVSNDGHSSYKKEISRTRFSST</sequence>
<gene>
    <name evidence="1" type="ORF">QVD17_08825</name>
</gene>
<dbReference type="Proteomes" id="UP001229421">
    <property type="component" value="Unassembled WGS sequence"/>
</dbReference>
<organism evidence="1 2">
    <name type="scientific">Tagetes erecta</name>
    <name type="common">African marigold</name>
    <dbReference type="NCBI Taxonomy" id="13708"/>
    <lineage>
        <taxon>Eukaryota</taxon>
        <taxon>Viridiplantae</taxon>
        <taxon>Streptophyta</taxon>
        <taxon>Embryophyta</taxon>
        <taxon>Tracheophyta</taxon>
        <taxon>Spermatophyta</taxon>
        <taxon>Magnoliopsida</taxon>
        <taxon>eudicotyledons</taxon>
        <taxon>Gunneridae</taxon>
        <taxon>Pentapetalae</taxon>
        <taxon>asterids</taxon>
        <taxon>campanulids</taxon>
        <taxon>Asterales</taxon>
        <taxon>Asteraceae</taxon>
        <taxon>Asteroideae</taxon>
        <taxon>Heliantheae alliance</taxon>
        <taxon>Tageteae</taxon>
        <taxon>Tagetes</taxon>
    </lineage>
</organism>
<protein>
    <submittedName>
        <fullName evidence="1">Uncharacterized protein</fullName>
    </submittedName>
</protein>
<dbReference type="AlphaFoldDB" id="A0AAD8KZV2"/>
<evidence type="ECO:0000313" key="1">
    <source>
        <dbReference type="EMBL" id="KAK1431983.1"/>
    </source>
</evidence>
<reference evidence="1" key="1">
    <citation type="journal article" date="2023" name="bioRxiv">
        <title>Improved chromosome-level genome assembly for marigold (Tagetes erecta).</title>
        <authorList>
            <person name="Jiang F."/>
            <person name="Yuan L."/>
            <person name="Wang S."/>
            <person name="Wang H."/>
            <person name="Xu D."/>
            <person name="Wang A."/>
            <person name="Fan W."/>
        </authorList>
    </citation>
    <scope>NUCLEOTIDE SEQUENCE</scope>
    <source>
        <strain evidence="1">WSJ</strain>
        <tissue evidence="1">Leaf</tissue>
    </source>
</reference>
<name>A0AAD8KZV2_TARER</name>
<comment type="caution">
    <text evidence="1">The sequence shown here is derived from an EMBL/GenBank/DDBJ whole genome shotgun (WGS) entry which is preliminary data.</text>
</comment>